<organism evidence="2 3">
    <name type="scientific">Daphnia magna</name>
    <dbReference type="NCBI Taxonomy" id="35525"/>
    <lineage>
        <taxon>Eukaryota</taxon>
        <taxon>Metazoa</taxon>
        <taxon>Ecdysozoa</taxon>
        <taxon>Arthropoda</taxon>
        <taxon>Crustacea</taxon>
        <taxon>Branchiopoda</taxon>
        <taxon>Diplostraca</taxon>
        <taxon>Cladocera</taxon>
        <taxon>Anomopoda</taxon>
        <taxon>Daphniidae</taxon>
        <taxon>Daphnia</taxon>
    </lineage>
</organism>
<evidence type="ECO:0000256" key="1">
    <source>
        <dbReference type="SAM" id="Phobius"/>
    </source>
</evidence>
<evidence type="ECO:0000313" key="2">
    <source>
        <dbReference type="EMBL" id="KAK4018021.1"/>
    </source>
</evidence>
<name>A0ABQ9ZYP3_9CRUS</name>
<evidence type="ECO:0000313" key="3">
    <source>
        <dbReference type="Proteomes" id="UP001234178"/>
    </source>
</evidence>
<feature type="transmembrane region" description="Helical" evidence="1">
    <location>
        <begin position="6"/>
        <end position="26"/>
    </location>
</feature>
<keyword evidence="1" id="KW-1133">Transmembrane helix</keyword>
<sequence length="62" mass="6273">MDGPPGGSSVLAAITFLAMSASFFSFEMNGASNFGLWDTCTVGGGFFSERKKETGAGLGLGS</sequence>
<dbReference type="EMBL" id="JAOYFB010000036">
    <property type="protein sequence ID" value="KAK4018021.1"/>
    <property type="molecule type" value="Genomic_DNA"/>
</dbReference>
<comment type="caution">
    <text evidence="2">The sequence shown here is derived from an EMBL/GenBank/DDBJ whole genome shotgun (WGS) entry which is preliminary data.</text>
</comment>
<accession>A0ABQ9ZYP3</accession>
<keyword evidence="1" id="KW-0472">Membrane</keyword>
<gene>
    <name evidence="2" type="ORF">OUZ56_000091</name>
</gene>
<protein>
    <submittedName>
        <fullName evidence="2">Uncharacterized protein</fullName>
    </submittedName>
</protein>
<reference evidence="2 3" key="1">
    <citation type="journal article" date="2023" name="Nucleic Acids Res.">
        <title>The hologenome of Daphnia magna reveals possible DNA methylation and microbiome-mediated evolution of the host genome.</title>
        <authorList>
            <person name="Chaturvedi A."/>
            <person name="Li X."/>
            <person name="Dhandapani V."/>
            <person name="Marshall H."/>
            <person name="Kissane S."/>
            <person name="Cuenca-Cambronero M."/>
            <person name="Asole G."/>
            <person name="Calvet F."/>
            <person name="Ruiz-Romero M."/>
            <person name="Marangio P."/>
            <person name="Guigo R."/>
            <person name="Rago D."/>
            <person name="Mirbahai L."/>
            <person name="Eastwood N."/>
            <person name="Colbourne J.K."/>
            <person name="Zhou J."/>
            <person name="Mallon E."/>
            <person name="Orsini L."/>
        </authorList>
    </citation>
    <scope>NUCLEOTIDE SEQUENCE [LARGE SCALE GENOMIC DNA]</scope>
    <source>
        <strain evidence="2">LRV0_1</strain>
    </source>
</reference>
<keyword evidence="3" id="KW-1185">Reference proteome</keyword>
<dbReference type="Proteomes" id="UP001234178">
    <property type="component" value="Unassembled WGS sequence"/>
</dbReference>
<keyword evidence="1" id="KW-0812">Transmembrane</keyword>
<proteinExistence type="predicted"/>